<proteinExistence type="predicted"/>
<sequence length="152" mass="17296">MLIILSCLLSANENSKDLQWIDKEIEAIKPPRKGVSYRSISLLKDPFIFLEKNALKKKKKKVDKGKESAKQVIPEVIPSMTNTKAIKVQKRYSNSLKLMAIINNSALINDHWYRVGDKVGGYKIVKITLSEVVLRNSIRSLTLTTKTKKLKK</sequence>
<reference evidence="1" key="1">
    <citation type="submission" date="2016-10" db="EMBL/GenBank/DDBJ databases">
        <authorList>
            <person name="de Groot N.N."/>
        </authorList>
    </citation>
    <scope>NUCLEOTIDE SEQUENCE</scope>
</reference>
<accession>A0A1W1B993</accession>
<name>A0A1W1B993_9ZZZZ</name>
<dbReference type="EMBL" id="FPHB01000010">
    <property type="protein sequence ID" value="SFV50084.1"/>
    <property type="molecule type" value="Genomic_DNA"/>
</dbReference>
<dbReference type="AlphaFoldDB" id="A0A1W1B993"/>
<protein>
    <submittedName>
        <fullName evidence="1">Uncharacterized protein</fullName>
    </submittedName>
</protein>
<gene>
    <name evidence="1" type="ORF">MNB_SM-7-1510</name>
</gene>
<evidence type="ECO:0000313" key="1">
    <source>
        <dbReference type="EMBL" id="SFV50084.1"/>
    </source>
</evidence>
<organism evidence="1">
    <name type="scientific">hydrothermal vent metagenome</name>
    <dbReference type="NCBI Taxonomy" id="652676"/>
    <lineage>
        <taxon>unclassified sequences</taxon>
        <taxon>metagenomes</taxon>
        <taxon>ecological metagenomes</taxon>
    </lineage>
</organism>